<accession>A0A4Z0Z7P5</accession>
<reference evidence="1 2" key="1">
    <citation type="submission" date="2019-03" db="EMBL/GenBank/DDBJ databases">
        <title>Draft genome sequence of Xylaria hypoxylon DSM 108379, a ubiquitous saprotrophic-parasitic fungi on hardwood.</title>
        <authorList>
            <person name="Buettner E."/>
            <person name="Leonhardt S."/>
            <person name="Gebauer A.M."/>
            <person name="Liers C."/>
            <person name="Hofrichter M."/>
            <person name="Kellner H."/>
        </authorList>
    </citation>
    <scope>NUCLEOTIDE SEQUENCE [LARGE SCALE GENOMIC DNA]</scope>
    <source>
        <strain evidence="1 2">DSM 108379</strain>
    </source>
</reference>
<evidence type="ECO:0000313" key="1">
    <source>
        <dbReference type="EMBL" id="TGJ84542.1"/>
    </source>
</evidence>
<dbReference type="EMBL" id="SKBN01000065">
    <property type="protein sequence ID" value="TGJ84542.1"/>
    <property type="molecule type" value="Genomic_DNA"/>
</dbReference>
<evidence type="ECO:0008006" key="3">
    <source>
        <dbReference type="Google" id="ProtNLM"/>
    </source>
</evidence>
<dbReference type="Proteomes" id="UP000297716">
    <property type="component" value="Unassembled WGS sequence"/>
</dbReference>
<dbReference type="AlphaFoldDB" id="A0A4Z0Z7P5"/>
<dbReference type="OrthoDB" id="4733140at2759"/>
<name>A0A4Z0Z7P5_9PEZI</name>
<organism evidence="1 2">
    <name type="scientific">Xylaria hypoxylon</name>
    <dbReference type="NCBI Taxonomy" id="37992"/>
    <lineage>
        <taxon>Eukaryota</taxon>
        <taxon>Fungi</taxon>
        <taxon>Dikarya</taxon>
        <taxon>Ascomycota</taxon>
        <taxon>Pezizomycotina</taxon>
        <taxon>Sordariomycetes</taxon>
        <taxon>Xylariomycetidae</taxon>
        <taxon>Xylariales</taxon>
        <taxon>Xylariaceae</taxon>
        <taxon>Xylaria</taxon>
    </lineage>
</organism>
<comment type="caution">
    <text evidence="1">The sequence shown here is derived from an EMBL/GenBank/DDBJ whole genome shotgun (WGS) entry which is preliminary data.</text>
</comment>
<proteinExistence type="predicted"/>
<protein>
    <recommendedName>
        <fullName evidence="3">F-box domain-containing protein</fullName>
    </recommendedName>
</protein>
<evidence type="ECO:0000313" key="2">
    <source>
        <dbReference type="Proteomes" id="UP000297716"/>
    </source>
</evidence>
<gene>
    <name evidence="1" type="ORF">E0Z10_g4252</name>
</gene>
<sequence>MSKLDDIPVETLLEIYSNLPDIGTVLALGATCKWTQHILLNNEHPIARNRASLIIGDDNDAGIHLAFMAAESHRINCRSPDDVNQFCDTYFNNPQYRLRALSIMEELIPAITKFAYWAWRTTDFPAFGTPGEMTDTEAARIRRYSYILEVAYRLLKDLPSEPMYTDWTSESKYIKQFGVLTMPPSKSLVEIACKF</sequence>
<keyword evidence="2" id="KW-1185">Reference proteome</keyword>